<keyword evidence="2" id="KW-1185">Reference proteome</keyword>
<evidence type="ECO:0000313" key="2">
    <source>
        <dbReference type="Proteomes" id="UP001062846"/>
    </source>
</evidence>
<name>A0ACC0Q7A5_RHOML</name>
<dbReference type="EMBL" id="CM046388">
    <property type="protein sequence ID" value="KAI8572712.1"/>
    <property type="molecule type" value="Genomic_DNA"/>
</dbReference>
<organism evidence="1 2">
    <name type="scientific">Rhododendron molle</name>
    <name type="common">Chinese azalea</name>
    <name type="synonym">Azalea mollis</name>
    <dbReference type="NCBI Taxonomy" id="49168"/>
    <lineage>
        <taxon>Eukaryota</taxon>
        <taxon>Viridiplantae</taxon>
        <taxon>Streptophyta</taxon>
        <taxon>Embryophyta</taxon>
        <taxon>Tracheophyta</taxon>
        <taxon>Spermatophyta</taxon>
        <taxon>Magnoliopsida</taxon>
        <taxon>eudicotyledons</taxon>
        <taxon>Gunneridae</taxon>
        <taxon>Pentapetalae</taxon>
        <taxon>asterids</taxon>
        <taxon>Ericales</taxon>
        <taxon>Ericaceae</taxon>
        <taxon>Ericoideae</taxon>
        <taxon>Rhodoreae</taxon>
        <taxon>Rhododendron</taxon>
    </lineage>
</organism>
<proteinExistence type="predicted"/>
<comment type="caution">
    <text evidence="1">The sequence shown here is derived from an EMBL/GenBank/DDBJ whole genome shotgun (WGS) entry which is preliminary data.</text>
</comment>
<protein>
    <submittedName>
        <fullName evidence="1">Uncharacterized protein</fullName>
    </submittedName>
</protein>
<evidence type="ECO:0000313" key="1">
    <source>
        <dbReference type="EMBL" id="KAI8572712.1"/>
    </source>
</evidence>
<dbReference type="Proteomes" id="UP001062846">
    <property type="component" value="Chromosome 1"/>
</dbReference>
<gene>
    <name evidence="1" type="ORF">RHMOL_Rhmol01G0221100</name>
</gene>
<sequence>MRGTRGSYHCRRRRTGRSHVAGHPTISDSPTRHQPRQSVRAARSGKRVAYQIIQPCTETTRDGSSSPQPQQRTIAATNKSSSIAATNSSSSISLIANDRKRSDEDQRFFLLQRLCGSTFQFLKAIDHNNLGQSISFCVVKDPFVCIILPVLNRI</sequence>
<reference evidence="1" key="1">
    <citation type="submission" date="2022-02" db="EMBL/GenBank/DDBJ databases">
        <title>Plant Genome Project.</title>
        <authorList>
            <person name="Zhang R.-G."/>
        </authorList>
    </citation>
    <scope>NUCLEOTIDE SEQUENCE</scope>
    <source>
        <strain evidence="1">AT1</strain>
    </source>
</reference>
<accession>A0ACC0Q7A5</accession>